<sequence>MAAMVLTPAVRDRMEAQISAFLDSANFLLDMLDAADAQHADKEPDSDGEAEADEASTQPSTLSPDRARAITHRPSARQMRAAYRRNGDPIPSNLRRFNGVFGSAGA</sequence>
<feature type="region of interest" description="Disordered" evidence="1">
    <location>
        <begin position="83"/>
        <end position="106"/>
    </location>
</feature>
<proteinExistence type="predicted"/>
<dbReference type="EMBL" id="JBHLVZ010000113">
    <property type="protein sequence ID" value="MFC0389492.1"/>
    <property type="molecule type" value="Genomic_DNA"/>
</dbReference>
<feature type="region of interest" description="Disordered" evidence="1">
    <location>
        <begin position="38"/>
        <end position="70"/>
    </location>
</feature>
<protein>
    <submittedName>
        <fullName evidence="2">Uncharacterized protein</fullName>
    </submittedName>
</protein>
<accession>A0ABV6J0Z9</accession>
<dbReference type="Proteomes" id="UP001589789">
    <property type="component" value="Unassembled WGS sequence"/>
</dbReference>
<comment type="caution">
    <text evidence="2">The sequence shown here is derived from an EMBL/GenBank/DDBJ whole genome shotgun (WGS) entry which is preliminary data.</text>
</comment>
<dbReference type="RefSeq" id="WP_377056916.1">
    <property type="nucleotide sequence ID" value="NZ_JBHLVZ010000113.1"/>
</dbReference>
<evidence type="ECO:0000313" key="2">
    <source>
        <dbReference type="EMBL" id="MFC0389492.1"/>
    </source>
</evidence>
<name>A0ABV6J0Z9_9PROT</name>
<organism evidence="2 3">
    <name type="scientific">Muricoccus vinaceus</name>
    <dbReference type="NCBI Taxonomy" id="424704"/>
    <lineage>
        <taxon>Bacteria</taxon>
        <taxon>Pseudomonadati</taxon>
        <taxon>Pseudomonadota</taxon>
        <taxon>Alphaproteobacteria</taxon>
        <taxon>Acetobacterales</taxon>
        <taxon>Roseomonadaceae</taxon>
        <taxon>Muricoccus</taxon>
    </lineage>
</organism>
<reference evidence="2 3" key="1">
    <citation type="submission" date="2024-09" db="EMBL/GenBank/DDBJ databases">
        <authorList>
            <person name="Sun Q."/>
            <person name="Mori K."/>
        </authorList>
    </citation>
    <scope>NUCLEOTIDE SEQUENCE [LARGE SCALE GENOMIC DNA]</scope>
    <source>
        <strain evidence="2 3">CCM 7468</strain>
    </source>
</reference>
<keyword evidence="3" id="KW-1185">Reference proteome</keyword>
<evidence type="ECO:0000313" key="3">
    <source>
        <dbReference type="Proteomes" id="UP001589789"/>
    </source>
</evidence>
<gene>
    <name evidence="2" type="ORF">ACFFIC_28680</name>
</gene>
<evidence type="ECO:0000256" key="1">
    <source>
        <dbReference type="SAM" id="MobiDB-lite"/>
    </source>
</evidence>